<dbReference type="Gene3D" id="3.90.180.10">
    <property type="entry name" value="Medium-chain alcohol dehydrogenases, catalytic domain"/>
    <property type="match status" value="1"/>
</dbReference>
<evidence type="ECO:0000259" key="3">
    <source>
        <dbReference type="SMART" id="SM00829"/>
    </source>
</evidence>
<dbReference type="GO" id="GO:0070402">
    <property type="term" value="F:NADPH binding"/>
    <property type="evidence" value="ECO:0007669"/>
    <property type="project" value="TreeGrafter"/>
</dbReference>
<dbReference type="Pfam" id="PF00107">
    <property type="entry name" value="ADH_zinc_N"/>
    <property type="match status" value="1"/>
</dbReference>
<evidence type="ECO:0000256" key="2">
    <source>
        <dbReference type="ARBA" id="ARBA00023002"/>
    </source>
</evidence>
<dbReference type="EMBL" id="AP028679">
    <property type="protein sequence ID" value="BEQ15614.1"/>
    <property type="molecule type" value="Genomic_DNA"/>
</dbReference>
<dbReference type="PANTHER" id="PTHR48106:SF18">
    <property type="entry name" value="QUINONE OXIDOREDUCTASE PIG3"/>
    <property type="match status" value="1"/>
</dbReference>
<dbReference type="CDD" id="cd05276">
    <property type="entry name" value="p53_inducible_oxidoreductase"/>
    <property type="match status" value="1"/>
</dbReference>
<dbReference type="SUPFAM" id="SSF51735">
    <property type="entry name" value="NAD(P)-binding Rossmann-fold domains"/>
    <property type="match status" value="1"/>
</dbReference>
<dbReference type="InterPro" id="IPR013149">
    <property type="entry name" value="ADH-like_C"/>
</dbReference>
<dbReference type="InterPro" id="IPR036291">
    <property type="entry name" value="NAD(P)-bd_dom_sf"/>
</dbReference>
<sequence>MQAVLVKQPGGPEQLYLGEAPDPAPKEGQVLVKVAATAVNRADTLQRRGMYPPPPGESEILGLEMAGEVVETGPGCELRRPGDKVFGILSGGGYAQYAALDEGLAMPIPEGIALEQAAGMAEVFLTAYQALFWLGELQAGENVLIHAGASGVGTSAIQLAKMAGARVLVTASSPEKLQACRSLGADVGINYKLEDFPARVMEATEGHGADVLIDFIAAPYYQRNLSSLAVDGRMVMLAFIGGHQVEQVDLRPMLNKRLTIKGTTLRSRSLDYRVRLSQEFIAKYAARFSASELKPVIDSVLALSDVRAAHERIEANLNVGKIILRIA</sequence>
<protein>
    <submittedName>
        <fullName evidence="4">NAD(P)H quinone oxidoreductase</fullName>
    </submittedName>
</protein>
<organism evidence="4 5">
    <name type="scientific">Desulfoferula mesophila</name>
    <dbReference type="NCBI Taxonomy" id="3058419"/>
    <lineage>
        <taxon>Bacteria</taxon>
        <taxon>Pseudomonadati</taxon>
        <taxon>Thermodesulfobacteriota</taxon>
        <taxon>Desulfarculia</taxon>
        <taxon>Desulfarculales</taxon>
        <taxon>Desulfarculaceae</taxon>
        <taxon>Desulfoferula</taxon>
    </lineage>
</organism>
<dbReference type="Pfam" id="PF08240">
    <property type="entry name" value="ADH_N"/>
    <property type="match status" value="1"/>
</dbReference>
<dbReference type="InterPro" id="IPR014189">
    <property type="entry name" value="Quinone_OxRdtase_PIG3"/>
</dbReference>
<evidence type="ECO:0000313" key="4">
    <source>
        <dbReference type="EMBL" id="BEQ15614.1"/>
    </source>
</evidence>
<accession>A0AAU9EKA3</accession>
<dbReference type="RefSeq" id="WP_338600252.1">
    <property type="nucleotide sequence ID" value="NZ_AP028679.1"/>
</dbReference>
<dbReference type="Gene3D" id="3.40.50.720">
    <property type="entry name" value="NAD(P)-binding Rossmann-like Domain"/>
    <property type="match status" value="1"/>
</dbReference>
<name>A0AAU9EKA3_9BACT</name>
<keyword evidence="5" id="KW-1185">Reference proteome</keyword>
<dbReference type="InterPro" id="IPR013154">
    <property type="entry name" value="ADH-like_N"/>
</dbReference>
<dbReference type="AlphaFoldDB" id="A0AAU9EKA3"/>
<dbReference type="PANTHER" id="PTHR48106">
    <property type="entry name" value="QUINONE OXIDOREDUCTASE PIG3-RELATED"/>
    <property type="match status" value="1"/>
</dbReference>
<gene>
    <name evidence="4" type="ORF">FAK_26800</name>
</gene>
<dbReference type="InterPro" id="IPR020843">
    <property type="entry name" value="ER"/>
</dbReference>
<evidence type="ECO:0000256" key="1">
    <source>
        <dbReference type="ARBA" id="ARBA00022857"/>
    </source>
</evidence>
<dbReference type="KEGG" id="dmp:FAK_26800"/>
<keyword evidence="1" id="KW-0521">NADP</keyword>
<proteinExistence type="predicted"/>
<dbReference type="Proteomes" id="UP001366166">
    <property type="component" value="Chromosome"/>
</dbReference>
<feature type="domain" description="Enoyl reductase (ER)" evidence="3">
    <location>
        <begin position="10"/>
        <end position="324"/>
    </location>
</feature>
<dbReference type="InterPro" id="IPR011032">
    <property type="entry name" value="GroES-like_sf"/>
</dbReference>
<dbReference type="NCBIfam" id="TIGR02824">
    <property type="entry name" value="quinone_pig3"/>
    <property type="match status" value="1"/>
</dbReference>
<dbReference type="GO" id="GO:0016651">
    <property type="term" value="F:oxidoreductase activity, acting on NAD(P)H"/>
    <property type="evidence" value="ECO:0007669"/>
    <property type="project" value="TreeGrafter"/>
</dbReference>
<dbReference type="SMART" id="SM00829">
    <property type="entry name" value="PKS_ER"/>
    <property type="match status" value="1"/>
</dbReference>
<evidence type="ECO:0000313" key="5">
    <source>
        <dbReference type="Proteomes" id="UP001366166"/>
    </source>
</evidence>
<keyword evidence="2" id="KW-0560">Oxidoreductase</keyword>
<dbReference type="SUPFAM" id="SSF50129">
    <property type="entry name" value="GroES-like"/>
    <property type="match status" value="1"/>
</dbReference>
<reference evidence="5" key="1">
    <citation type="journal article" date="2023" name="Arch. Microbiol.">
        <title>Desulfoferula mesophilus gen. nov. sp. nov., a mesophilic sulfate-reducing bacterium isolated from a brackish lake sediment.</title>
        <authorList>
            <person name="Watanabe T."/>
            <person name="Yabe T."/>
            <person name="Tsuji J.M."/>
            <person name="Fukui M."/>
        </authorList>
    </citation>
    <scope>NUCLEOTIDE SEQUENCE [LARGE SCALE GENOMIC DNA]</scope>
    <source>
        <strain evidence="5">12FAK</strain>
    </source>
</reference>